<keyword evidence="3" id="KW-1133">Transmembrane helix</keyword>
<keyword evidence="4" id="KW-0472">Membrane</keyword>
<dbReference type="InterPro" id="IPR004776">
    <property type="entry name" value="Mem_transp_PIN-like"/>
</dbReference>
<evidence type="ECO:0000256" key="3">
    <source>
        <dbReference type="ARBA" id="ARBA00022989"/>
    </source>
</evidence>
<evidence type="ECO:0000256" key="2">
    <source>
        <dbReference type="ARBA" id="ARBA00022692"/>
    </source>
</evidence>
<gene>
    <name evidence="6" type="ORF">BHM03_00028016</name>
</gene>
<organism evidence="6">
    <name type="scientific">Ensete ventricosum</name>
    <name type="common">Abyssinian banana</name>
    <name type="synonym">Musa ensete</name>
    <dbReference type="NCBI Taxonomy" id="4639"/>
    <lineage>
        <taxon>Eukaryota</taxon>
        <taxon>Viridiplantae</taxon>
        <taxon>Streptophyta</taxon>
        <taxon>Embryophyta</taxon>
        <taxon>Tracheophyta</taxon>
        <taxon>Spermatophyta</taxon>
        <taxon>Magnoliopsida</taxon>
        <taxon>Liliopsida</taxon>
        <taxon>Zingiberales</taxon>
        <taxon>Musaceae</taxon>
        <taxon>Ensete</taxon>
    </lineage>
</organism>
<dbReference type="Proteomes" id="UP000290560">
    <property type="component" value="Unassembled WGS sequence"/>
</dbReference>
<evidence type="ECO:0000256" key="1">
    <source>
        <dbReference type="ARBA" id="ARBA00004141"/>
    </source>
</evidence>
<evidence type="ECO:0000256" key="5">
    <source>
        <dbReference type="ARBA" id="ARBA00023294"/>
    </source>
</evidence>
<proteinExistence type="predicted"/>
<name>A0A444E571_ENSVE</name>
<dbReference type="GO" id="GO:0009734">
    <property type="term" value="P:auxin-activated signaling pathway"/>
    <property type="evidence" value="ECO:0007669"/>
    <property type="project" value="UniProtKB-KW"/>
</dbReference>
<dbReference type="InterPro" id="IPR039305">
    <property type="entry name" value="PILS2/6"/>
</dbReference>
<dbReference type="GO" id="GO:0016020">
    <property type="term" value="C:membrane"/>
    <property type="evidence" value="ECO:0007669"/>
    <property type="project" value="UniProtKB-SubCell"/>
</dbReference>
<evidence type="ECO:0000256" key="4">
    <source>
        <dbReference type="ARBA" id="ARBA00023136"/>
    </source>
</evidence>
<dbReference type="EMBL" id="KV876014">
    <property type="protein sequence ID" value="RZR73766.1"/>
    <property type="molecule type" value="Genomic_DNA"/>
</dbReference>
<dbReference type="GO" id="GO:0080162">
    <property type="term" value="P:endoplasmic reticulum to cytosol auxin transport"/>
    <property type="evidence" value="ECO:0007669"/>
    <property type="project" value="InterPro"/>
</dbReference>
<dbReference type="AlphaFoldDB" id="A0A444E571"/>
<reference evidence="6" key="1">
    <citation type="journal article" date="2018" name="Data Brief">
        <title>Genome sequence data from 17 accessions of Ensete ventricosum, a staple food crop for millions in Ethiopia.</title>
        <authorList>
            <person name="Yemataw Z."/>
            <person name="Muzemil S."/>
            <person name="Ambachew D."/>
            <person name="Tripathi L."/>
            <person name="Tesfaye K."/>
            <person name="Chala A."/>
            <person name="Farbos A."/>
            <person name="O'Neill P."/>
            <person name="Moore K."/>
            <person name="Grant M."/>
            <person name="Studholme D.J."/>
        </authorList>
    </citation>
    <scope>NUCLEOTIDE SEQUENCE [LARGE SCALE GENOMIC DNA]</scope>
    <source>
        <tissue evidence="6">Leaf</tissue>
    </source>
</reference>
<keyword evidence="2" id="KW-0812">Transmembrane</keyword>
<dbReference type="PANTHER" id="PTHR31419">
    <property type="entry name" value="PROTEIN PIN-LIKES 2"/>
    <property type="match status" value="1"/>
</dbReference>
<keyword evidence="5" id="KW-0927">Auxin signaling pathway</keyword>
<protein>
    <submittedName>
        <fullName evidence="6">Uncharacterized protein</fullName>
    </submittedName>
</protein>
<comment type="subcellular location">
    <subcellularLocation>
        <location evidence="1">Membrane</location>
        <topology evidence="1">Multi-pass membrane protein</topology>
    </subcellularLocation>
</comment>
<evidence type="ECO:0000313" key="6">
    <source>
        <dbReference type="EMBL" id="RZR73766.1"/>
    </source>
</evidence>
<sequence length="172" mass="18805">MQLIEHLCYLVEKLKIKLVFQPPIIASVNDAPFFFFTDSCLILGEAMIPCILLALGGNLIDVSGAWNSFPVRCIFKSQKNSSECILSNIVPVVFFNLCCIPGPGAGSRRLGLRTTVAIIFGRLVLVPPAGLGIVTVADKLGLFPRDDKMFKFVLLLQHTMPTSVLSGINFHL</sequence>
<accession>A0A444E571</accession>
<dbReference type="PANTHER" id="PTHR31419:SF1">
    <property type="entry name" value="PROTEIN PIN-LIKES 6"/>
    <property type="match status" value="1"/>
</dbReference>
<dbReference type="Pfam" id="PF03547">
    <property type="entry name" value="Mem_trans"/>
    <property type="match status" value="1"/>
</dbReference>